<comment type="caution">
    <text evidence="2">The sequence shown here is derived from an EMBL/GenBank/DDBJ whole genome shotgun (WGS) entry which is preliminary data.</text>
</comment>
<dbReference type="RefSeq" id="WP_226750310.1">
    <property type="nucleotide sequence ID" value="NZ_JAEINI020000002.1"/>
</dbReference>
<feature type="domain" description="AAA+ ATPase" evidence="1">
    <location>
        <begin position="106"/>
        <end position="240"/>
    </location>
</feature>
<evidence type="ECO:0000259" key="1">
    <source>
        <dbReference type="SMART" id="SM00382"/>
    </source>
</evidence>
<gene>
    <name evidence="2" type="ORF">JAO78_005280</name>
</gene>
<keyword evidence="3" id="KW-1185">Reference proteome</keyword>
<protein>
    <submittedName>
        <fullName evidence="2">ATP-binding protein</fullName>
    </submittedName>
</protein>
<dbReference type="InterPro" id="IPR027417">
    <property type="entry name" value="P-loop_NTPase"/>
</dbReference>
<sequence length="255" mass="28215">MNKPTLINVPRGLLAKVKAHAKHSAFTPDEYLAFQQREALADYHRQQEQVQAERQQRAVKSLLERSGVQDIYLAATLEGYQVYRPEQATAISTCRKYLSNFGQYGAVKNMVFCGSTGTGKNHMASAICNALNASGKSAVVATALEIQMKARAARRHDSHLTEDRVIASFANVDLLVLDEIELGSTSDYDSKIVNAVIDQRVTKGKGTVVLTNMGFEQLGTYVGERIADRLFASFYLVECFWPSFRTNKPAVTNGE</sequence>
<dbReference type="PANTHER" id="PTHR30050:SF4">
    <property type="entry name" value="ATP-BINDING PROTEIN RV3427C IN INSERTION SEQUENCE-RELATED"/>
    <property type="match status" value="1"/>
</dbReference>
<evidence type="ECO:0000313" key="2">
    <source>
        <dbReference type="EMBL" id="MCB5226224.1"/>
    </source>
</evidence>
<dbReference type="SUPFAM" id="SSF52540">
    <property type="entry name" value="P-loop containing nucleoside triphosphate hydrolases"/>
    <property type="match status" value="1"/>
</dbReference>
<dbReference type="GO" id="GO:0005524">
    <property type="term" value="F:ATP binding"/>
    <property type="evidence" value="ECO:0007669"/>
    <property type="project" value="UniProtKB-KW"/>
</dbReference>
<dbReference type="Pfam" id="PF01695">
    <property type="entry name" value="IstB_IS21"/>
    <property type="match status" value="1"/>
</dbReference>
<name>A0ABS8C1N4_9ALTE</name>
<dbReference type="InterPro" id="IPR002611">
    <property type="entry name" value="IstB_ATP-bd"/>
</dbReference>
<accession>A0ABS8C1N4</accession>
<dbReference type="Gene3D" id="3.40.50.300">
    <property type="entry name" value="P-loop containing nucleotide triphosphate hydrolases"/>
    <property type="match status" value="1"/>
</dbReference>
<keyword evidence="2" id="KW-0547">Nucleotide-binding</keyword>
<proteinExistence type="predicted"/>
<reference evidence="2 3" key="1">
    <citation type="submission" date="2021-10" db="EMBL/GenBank/DDBJ databases">
        <title>Alishewanella koreense sp. nov. isolated from seawater of southwestern coast in South Korea and the proposal for the reclassification of Rheinheimera perlucida and Rheinheimera tuosuensis as Arsukibacterium perlucida and Arsukibacterium tuosuensis.</title>
        <authorList>
            <person name="Kim K.H."/>
            <person name="Ruan W."/>
            <person name="Kim K.R."/>
            <person name="Baek J.H."/>
            <person name="Jeon C.O."/>
        </authorList>
    </citation>
    <scope>NUCLEOTIDE SEQUENCE [LARGE SCALE GENOMIC DNA]</scope>
    <source>
        <strain evidence="2 3">16-MA</strain>
    </source>
</reference>
<evidence type="ECO:0000313" key="3">
    <source>
        <dbReference type="Proteomes" id="UP000633814"/>
    </source>
</evidence>
<dbReference type="Proteomes" id="UP000633814">
    <property type="component" value="Unassembled WGS sequence"/>
</dbReference>
<dbReference type="EMBL" id="JAEINI020000002">
    <property type="protein sequence ID" value="MCB5226224.1"/>
    <property type="molecule type" value="Genomic_DNA"/>
</dbReference>
<keyword evidence="2" id="KW-0067">ATP-binding</keyword>
<dbReference type="InterPro" id="IPR003593">
    <property type="entry name" value="AAA+_ATPase"/>
</dbReference>
<organism evidence="2 3">
    <name type="scientific">Alishewanella maricola</name>
    <dbReference type="NCBI Taxonomy" id="2795740"/>
    <lineage>
        <taxon>Bacteria</taxon>
        <taxon>Pseudomonadati</taxon>
        <taxon>Pseudomonadota</taxon>
        <taxon>Gammaproteobacteria</taxon>
        <taxon>Alteromonadales</taxon>
        <taxon>Alteromonadaceae</taxon>
        <taxon>Alishewanella</taxon>
    </lineage>
</organism>
<dbReference type="SMART" id="SM00382">
    <property type="entry name" value="AAA"/>
    <property type="match status" value="1"/>
</dbReference>
<dbReference type="PANTHER" id="PTHR30050">
    <property type="entry name" value="CHROMOSOMAL REPLICATION INITIATOR PROTEIN DNAA"/>
    <property type="match status" value="1"/>
</dbReference>
<dbReference type="CDD" id="cd00009">
    <property type="entry name" value="AAA"/>
    <property type="match status" value="1"/>
</dbReference>